<dbReference type="GO" id="GO:0006355">
    <property type="term" value="P:regulation of DNA-templated transcription"/>
    <property type="evidence" value="ECO:0007669"/>
    <property type="project" value="InterPro"/>
</dbReference>
<dbReference type="AlphaFoldDB" id="A0A9Q0L9S3"/>
<proteinExistence type="predicted"/>
<dbReference type="InterPro" id="IPR003173">
    <property type="entry name" value="PC4_C"/>
</dbReference>
<feature type="region of interest" description="Disordered" evidence="1">
    <location>
        <begin position="65"/>
        <end position="88"/>
    </location>
</feature>
<accession>A0A9Q0L9S3</accession>
<reference evidence="3" key="1">
    <citation type="submission" date="2022-10" db="EMBL/GenBank/DDBJ databases">
        <title>Novel sulphate-reducing endosymbionts in the free-living metamonad Anaeramoeba.</title>
        <authorList>
            <person name="Jerlstrom-Hultqvist J."/>
            <person name="Cepicka I."/>
            <person name="Gallot-Lavallee L."/>
            <person name="Salas-Leiva D."/>
            <person name="Curtis B.A."/>
            <person name="Zahonova K."/>
            <person name="Pipaliya S."/>
            <person name="Dacks J."/>
            <person name="Roger A.J."/>
        </authorList>
    </citation>
    <scope>NUCLEOTIDE SEQUENCE</scope>
    <source>
        <strain evidence="3">BMAN</strain>
    </source>
</reference>
<dbReference type="Proteomes" id="UP001149090">
    <property type="component" value="Unassembled WGS sequence"/>
</dbReference>
<dbReference type="InterPro" id="IPR009044">
    <property type="entry name" value="ssDNA-bd_transcriptional_reg"/>
</dbReference>
<dbReference type="Pfam" id="PF02229">
    <property type="entry name" value="PC4"/>
    <property type="match status" value="1"/>
</dbReference>
<protein>
    <submittedName>
        <fullName evidence="3">Activated RNA polymerase ii transcriptional coactivator p15</fullName>
    </submittedName>
</protein>
<name>A0A9Q0L9S3_ANAIG</name>
<sequence length="156" mass="18583">MNSLSQKIIEIKIKQILEKKPTTSKRKIRKKIEISFNLGKGKLKPFKRELYELIKKYKKEITNSKKLEKNKKRKESTENEEQEKKGVSNQEFLVDIGESFKVSFHTFGNKPHLNIRKYFIRDGQYFPSTGVFLSFEQWEELKEVEDGVKDAYEKMK</sequence>
<evidence type="ECO:0000313" key="3">
    <source>
        <dbReference type="EMBL" id="KAJ5069066.1"/>
    </source>
</evidence>
<comment type="caution">
    <text evidence="3">The sequence shown here is derived from an EMBL/GenBank/DDBJ whole genome shotgun (WGS) entry which is preliminary data.</text>
</comment>
<dbReference type="GO" id="GO:0003677">
    <property type="term" value="F:DNA binding"/>
    <property type="evidence" value="ECO:0007669"/>
    <property type="project" value="InterPro"/>
</dbReference>
<evidence type="ECO:0000259" key="2">
    <source>
        <dbReference type="Pfam" id="PF02229"/>
    </source>
</evidence>
<dbReference type="Gene3D" id="2.30.31.10">
    <property type="entry name" value="Transcriptional Coactivator Pc4, Chain A"/>
    <property type="match status" value="1"/>
</dbReference>
<feature type="domain" description="Transcriptional coactivator p15 (PC4) C-terminal" evidence="2">
    <location>
        <begin position="95"/>
        <end position="143"/>
    </location>
</feature>
<evidence type="ECO:0000256" key="1">
    <source>
        <dbReference type="SAM" id="MobiDB-lite"/>
    </source>
</evidence>
<organism evidence="3 4">
    <name type="scientific">Anaeramoeba ignava</name>
    <name type="common">Anaerobic marine amoeba</name>
    <dbReference type="NCBI Taxonomy" id="1746090"/>
    <lineage>
        <taxon>Eukaryota</taxon>
        <taxon>Metamonada</taxon>
        <taxon>Anaeramoebidae</taxon>
        <taxon>Anaeramoeba</taxon>
    </lineage>
</organism>
<gene>
    <name evidence="3" type="ORF">M0811_11966</name>
</gene>
<dbReference type="SUPFAM" id="SSF54447">
    <property type="entry name" value="ssDNA-binding transcriptional regulator domain"/>
    <property type="match status" value="1"/>
</dbReference>
<dbReference type="EMBL" id="JAPDFW010000109">
    <property type="protein sequence ID" value="KAJ5069066.1"/>
    <property type="molecule type" value="Genomic_DNA"/>
</dbReference>
<evidence type="ECO:0000313" key="4">
    <source>
        <dbReference type="Proteomes" id="UP001149090"/>
    </source>
</evidence>
<keyword evidence="4" id="KW-1185">Reference proteome</keyword>